<gene>
    <name evidence="2" type="ORF">PENTCL1PPCAC_9242</name>
</gene>
<organism evidence="2 3">
    <name type="scientific">Pristionchus entomophagus</name>
    <dbReference type="NCBI Taxonomy" id="358040"/>
    <lineage>
        <taxon>Eukaryota</taxon>
        <taxon>Metazoa</taxon>
        <taxon>Ecdysozoa</taxon>
        <taxon>Nematoda</taxon>
        <taxon>Chromadorea</taxon>
        <taxon>Rhabditida</taxon>
        <taxon>Rhabditina</taxon>
        <taxon>Diplogasteromorpha</taxon>
        <taxon>Diplogasteroidea</taxon>
        <taxon>Neodiplogasteridae</taxon>
        <taxon>Pristionchus</taxon>
    </lineage>
</organism>
<keyword evidence="1" id="KW-1133">Transmembrane helix</keyword>
<dbReference type="AlphaFoldDB" id="A0AAV5SWD3"/>
<comment type="caution">
    <text evidence="2">The sequence shown here is derived from an EMBL/GenBank/DDBJ whole genome shotgun (WGS) entry which is preliminary data.</text>
</comment>
<keyword evidence="1" id="KW-0812">Transmembrane</keyword>
<dbReference type="EMBL" id="BTSX01000002">
    <property type="protein sequence ID" value="GMS87067.1"/>
    <property type="molecule type" value="Genomic_DNA"/>
</dbReference>
<evidence type="ECO:0000313" key="2">
    <source>
        <dbReference type="EMBL" id="GMS87067.1"/>
    </source>
</evidence>
<evidence type="ECO:0000313" key="3">
    <source>
        <dbReference type="Proteomes" id="UP001432027"/>
    </source>
</evidence>
<keyword evidence="1" id="KW-0472">Membrane</keyword>
<evidence type="ECO:0000256" key="1">
    <source>
        <dbReference type="SAM" id="Phobius"/>
    </source>
</evidence>
<feature type="non-terminal residue" evidence="2">
    <location>
        <position position="1"/>
    </location>
</feature>
<name>A0AAV5SWD3_9BILA</name>
<reference evidence="2" key="1">
    <citation type="submission" date="2023-10" db="EMBL/GenBank/DDBJ databases">
        <title>Genome assembly of Pristionchus species.</title>
        <authorList>
            <person name="Yoshida K."/>
            <person name="Sommer R.J."/>
        </authorList>
    </citation>
    <scope>NUCLEOTIDE SEQUENCE</scope>
    <source>
        <strain evidence="2">RS0144</strain>
    </source>
</reference>
<accession>A0AAV5SWD3</accession>
<keyword evidence="3" id="KW-1185">Reference proteome</keyword>
<feature type="transmembrane region" description="Helical" evidence="1">
    <location>
        <begin position="12"/>
        <end position="28"/>
    </location>
</feature>
<dbReference type="Proteomes" id="UP001432027">
    <property type="component" value="Unassembled WGS sequence"/>
</dbReference>
<sequence length="87" mass="10014">QMFDMEMSSVPFFVIFNSIILVIGYNFWNHFPRENGKYRDPNYYLKLQNRKAEATVKETKVDESVSLSKKGKLLTSCVQAGLDSRSG</sequence>
<protein>
    <submittedName>
        <fullName evidence="2">Uncharacterized protein</fullName>
    </submittedName>
</protein>
<proteinExistence type="predicted"/>